<dbReference type="Proteomes" id="UP000070572">
    <property type="component" value="Unassembled WGS sequence"/>
</dbReference>
<gene>
    <name evidence="1" type="ORF">HMPREF1862_01459</name>
</gene>
<organism evidence="1 2">
    <name type="scientific">Varibaculum cambriense</name>
    <dbReference type="NCBI Taxonomy" id="184870"/>
    <lineage>
        <taxon>Bacteria</taxon>
        <taxon>Bacillati</taxon>
        <taxon>Actinomycetota</taxon>
        <taxon>Actinomycetes</taxon>
        <taxon>Actinomycetales</taxon>
        <taxon>Actinomycetaceae</taxon>
        <taxon>Varibaculum</taxon>
    </lineage>
</organism>
<sequence>MQTLENMTSEEPVKWFEYEAEPETFDCVTEGAPLLLPNASASRACKVETIRKGALILARKQGFT</sequence>
<dbReference type="EMBL" id="LSDN01000018">
    <property type="protein sequence ID" value="KXB80235.1"/>
    <property type="molecule type" value="Genomic_DNA"/>
</dbReference>
<evidence type="ECO:0000313" key="1">
    <source>
        <dbReference type="EMBL" id="KXB80235.1"/>
    </source>
</evidence>
<comment type="caution">
    <text evidence="1">The sequence shown here is derived from an EMBL/GenBank/DDBJ whole genome shotgun (WGS) entry which is preliminary data.</text>
</comment>
<accession>A0AB34WY66</accession>
<evidence type="ECO:0000313" key="2">
    <source>
        <dbReference type="Proteomes" id="UP000070572"/>
    </source>
</evidence>
<dbReference type="AlphaFoldDB" id="A0AB34WY66"/>
<protein>
    <submittedName>
        <fullName evidence="1">Uncharacterized protein</fullName>
    </submittedName>
</protein>
<proteinExistence type="predicted"/>
<name>A0AB34WY66_9ACTO</name>
<reference evidence="1 2" key="1">
    <citation type="submission" date="2016-01" db="EMBL/GenBank/DDBJ databases">
        <authorList>
            <person name="Mitreva M."/>
            <person name="Pepin K.H."/>
            <person name="Mihindukulasuriya K.A."/>
            <person name="Fulton R."/>
            <person name="Fronick C."/>
            <person name="O'Laughlin M."/>
            <person name="Miner T."/>
            <person name="Herter B."/>
            <person name="Rosa B.A."/>
            <person name="Cordes M."/>
            <person name="Tomlinson C."/>
            <person name="Wollam A."/>
            <person name="Palsikar V.B."/>
            <person name="Mardis E.R."/>
            <person name="Wilson R.K."/>
        </authorList>
    </citation>
    <scope>NUCLEOTIDE SEQUENCE [LARGE SCALE GENOMIC DNA]</scope>
    <source>
        <strain evidence="1 2">DNF00696</strain>
    </source>
</reference>